<accession>A0A388KM97</accession>
<name>A0A388KM97_CHABU</name>
<dbReference type="InterPro" id="IPR000477">
    <property type="entry name" value="RT_dom"/>
</dbReference>
<proteinExistence type="predicted"/>
<feature type="domain" description="Reverse transcriptase" evidence="1">
    <location>
        <begin position="174"/>
        <end position="309"/>
    </location>
</feature>
<organism evidence="2 3">
    <name type="scientific">Chara braunii</name>
    <name type="common">Braun's stonewort</name>
    <dbReference type="NCBI Taxonomy" id="69332"/>
    <lineage>
        <taxon>Eukaryota</taxon>
        <taxon>Viridiplantae</taxon>
        <taxon>Streptophyta</taxon>
        <taxon>Charophyceae</taxon>
        <taxon>Charales</taxon>
        <taxon>Characeae</taxon>
        <taxon>Chara</taxon>
    </lineage>
</organism>
<keyword evidence="3" id="KW-1185">Reference proteome</keyword>
<evidence type="ECO:0000259" key="1">
    <source>
        <dbReference type="Pfam" id="PF00078"/>
    </source>
</evidence>
<dbReference type="EMBL" id="BFEA01000142">
    <property type="protein sequence ID" value="GBG71179.1"/>
    <property type="molecule type" value="Genomic_DNA"/>
</dbReference>
<dbReference type="STRING" id="69332.A0A388KM97"/>
<dbReference type="Pfam" id="PF00078">
    <property type="entry name" value="RVT_1"/>
    <property type="match status" value="1"/>
</dbReference>
<dbReference type="PANTHER" id="PTHR31635">
    <property type="entry name" value="REVERSE TRANSCRIPTASE DOMAIN-CONTAINING PROTEIN-RELATED"/>
    <property type="match status" value="1"/>
</dbReference>
<evidence type="ECO:0000313" key="3">
    <source>
        <dbReference type="Proteomes" id="UP000265515"/>
    </source>
</evidence>
<dbReference type="AlphaFoldDB" id="A0A388KM97"/>
<reference evidence="2 3" key="1">
    <citation type="journal article" date="2018" name="Cell">
        <title>The Chara Genome: Secondary Complexity and Implications for Plant Terrestrialization.</title>
        <authorList>
            <person name="Nishiyama T."/>
            <person name="Sakayama H."/>
            <person name="Vries J.D."/>
            <person name="Buschmann H."/>
            <person name="Saint-Marcoux D."/>
            <person name="Ullrich K.K."/>
            <person name="Haas F.B."/>
            <person name="Vanderstraeten L."/>
            <person name="Becker D."/>
            <person name="Lang D."/>
            <person name="Vosolsobe S."/>
            <person name="Rombauts S."/>
            <person name="Wilhelmsson P.K.I."/>
            <person name="Janitza P."/>
            <person name="Kern R."/>
            <person name="Heyl A."/>
            <person name="Rumpler F."/>
            <person name="Villalobos L.I.A.C."/>
            <person name="Clay J.M."/>
            <person name="Skokan R."/>
            <person name="Toyoda A."/>
            <person name="Suzuki Y."/>
            <person name="Kagoshima H."/>
            <person name="Schijlen E."/>
            <person name="Tajeshwar N."/>
            <person name="Catarino B."/>
            <person name="Hetherington A.J."/>
            <person name="Saltykova A."/>
            <person name="Bonnot C."/>
            <person name="Breuninger H."/>
            <person name="Symeonidi A."/>
            <person name="Radhakrishnan G.V."/>
            <person name="Van Nieuwerburgh F."/>
            <person name="Deforce D."/>
            <person name="Chang C."/>
            <person name="Karol K.G."/>
            <person name="Hedrich R."/>
            <person name="Ulvskov P."/>
            <person name="Glockner G."/>
            <person name="Delwiche C.F."/>
            <person name="Petrasek J."/>
            <person name="Van de Peer Y."/>
            <person name="Friml J."/>
            <person name="Beilby M."/>
            <person name="Dolan L."/>
            <person name="Kohara Y."/>
            <person name="Sugano S."/>
            <person name="Fujiyama A."/>
            <person name="Delaux P.-M."/>
            <person name="Quint M."/>
            <person name="TheiBen G."/>
            <person name="Hagemann M."/>
            <person name="Harholt J."/>
            <person name="Dunand C."/>
            <person name="Zachgo S."/>
            <person name="Langdale J."/>
            <person name="Maumus F."/>
            <person name="Straeten D.V.D."/>
            <person name="Gould S.B."/>
            <person name="Rensing S.A."/>
        </authorList>
    </citation>
    <scope>NUCLEOTIDE SEQUENCE [LARGE SCALE GENOMIC DNA]</scope>
    <source>
        <strain evidence="2 3">S276</strain>
    </source>
</reference>
<dbReference type="Proteomes" id="UP000265515">
    <property type="component" value="Unassembled WGS sequence"/>
</dbReference>
<sequence>MHLRDSRGRGFFRLNDQVLEVPGVREWVATHMASWEQTRRYFETTADWLDGGLATTSGILNVISRIVARERNKKEAECKRRVEEAEEKMEGHPISAMVWAAERERRLSEWTAIQDEKEKRWTDILKVKGIETSDKMTKENFQRLLPKRTQQQMVELRHPFDATAPTTCAAYALYTVSTSAVMVNGHLSEPFALSRSLRQGCSLAPLVFVLQLEVLLNRIRKHPDIRGLQLHTGEECKVKALADDLFAVCENSGKSLTALKSVLREYCSLSEATVNWNKSTYLLPAQFNLQVEWGMRRVESGEEERFLGVLVSLQVESSSQGLLLQQRISARLRLWGHTWHLSLIGRALVANVALLSIMWFVTTVKEVAEGVIRVIKQLVARFVWKPRAPATEGFLSKVAYDTLTFPRPQGGLGLMDPGRRNQAQLWDWVAKVANAKERDQWFGLAERILMREWELSRPQDVWDCFFIPSFRKRRPKSVFWEPIRKAWHRTPPNTQSPPATRDEVLKQILFENPAITNQAGQTLAADGTTGSFGQAWVRKGVVRISDLWSTSLGGWKPQTEVKAMLRGLQRTEEHWQEIINAIPRDWLEMLGPEGVDPAGTMLGPEGADPAGTWYIPGQEGEDNTLWKVLSVLPSGFRKVERWRCEGPPNQLTKVDEDIIMVWNSPAQARVVTIKGTRPSALIYSWVGKVPLNQLCIDPTAWKWTGTPDEEAALSLQNYSVNIRLMRKTPPSTNFDRLGGQRGQK</sequence>
<comment type="caution">
    <text evidence="2">The sequence shown here is derived from an EMBL/GenBank/DDBJ whole genome shotgun (WGS) entry which is preliminary data.</text>
</comment>
<dbReference type="PANTHER" id="PTHR31635:SF196">
    <property type="entry name" value="REVERSE TRANSCRIPTASE DOMAIN-CONTAINING PROTEIN-RELATED"/>
    <property type="match status" value="1"/>
</dbReference>
<protein>
    <recommendedName>
        <fullName evidence="1">Reverse transcriptase domain-containing protein</fullName>
    </recommendedName>
</protein>
<gene>
    <name evidence="2" type="ORF">CBR_g8481</name>
</gene>
<dbReference type="OrthoDB" id="416119at2759"/>
<dbReference type="Gramene" id="GBG71179">
    <property type="protein sequence ID" value="GBG71179"/>
    <property type="gene ID" value="CBR_g8481"/>
</dbReference>
<evidence type="ECO:0000313" key="2">
    <source>
        <dbReference type="EMBL" id="GBG71179.1"/>
    </source>
</evidence>